<evidence type="ECO:0000313" key="1">
    <source>
        <dbReference type="EMBL" id="GAI47038.1"/>
    </source>
</evidence>
<dbReference type="AlphaFoldDB" id="X1NTW3"/>
<name>X1NTW3_9ZZZZ</name>
<reference evidence="1" key="1">
    <citation type="journal article" date="2014" name="Front. Microbiol.">
        <title>High frequency of phylogenetically diverse reductive dehalogenase-homologous genes in deep subseafloor sedimentary metagenomes.</title>
        <authorList>
            <person name="Kawai M."/>
            <person name="Futagami T."/>
            <person name="Toyoda A."/>
            <person name="Takaki Y."/>
            <person name="Nishi S."/>
            <person name="Hori S."/>
            <person name="Arai W."/>
            <person name="Tsubouchi T."/>
            <person name="Morono Y."/>
            <person name="Uchiyama I."/>
            <person name="Ito T."/>
            <person name="Fujiyama A."/>
            <person name="Inagaki F."/>
            <person name="Takami H."/>
        </authorList>
    </citation>
    <scope>NUCLEOTIDE SEQUENCE</scope>
    <source>
        <strain evidence="1">Expedition CK06-06</strain>
    </source>
</reference>
<comment type="caution">
    <text evidence="1">The sequence shown here is derived from an EMBL/GenBank/DDBJ whole genome shotgun (WGS) entry which is preliminary data.</text>
</comment>
<feature type="non-terminal residue" evidence="1">
    <location>
        <position position="157"/>
    </location>
</feature>
<sequence>GSQVVKSLTGEQILALNYYDGTAVDVTNFYNVRVENQRECFFLNLGRWYHDMEYMLDLGRVNDPELRITFDFTKTTAVKLHGWGNGQAFGVPHQIWVIPHILRESIVAPLGYIKTSECYRFQSASGLKHNMTIPRGPMYCGLYLQSWYFNEGLGGNI</sequence>
<proteinExistence type="predicted"/>
<accession>X1NTW3</accession>
<organism evidence="1">
    <name type="scientific">marine sediment metagenome</name>
    <dbReference type="NCBI Taxonomy" id="412755"/>
    <lineage>
        <taxon>unclassified sequences</taxon>
        <taxon>metagenomes</taxon>
        <taxon>ecological metagenomes</taxon>
    </lineage>
</organism>
<gene>
    <name evidence="1" type="ORF">S06H3_62187</name>
</gene>
<dbReference type="EMBL" id="BARV01040929">
    <property type="protein sequence ID" value="GAI47038.1"/>
    <property type="molecule type" value="Genomic_DNA"/>
</dbReference>
<protein>
    <submittedName>
        <fullName evidence="1">Uncharacterized protein</fullName>
    </submittedName>
</protein>
<feature type="non-terminal residue" evidence="1">
    <location>
        <position position="1"/>
    </location>
</feature>